<organism evidence="2 3">
    <name type="scientific">Necator americanus</name>
    <name type="common">Human hookworm</name>
    <dbReference type="NCBI Taxonomy" id="51031"/>
    <lineage>
        <taxon>Eukaryota</taxon>
        <taxon>Metazoa</taxon>
        <taxon>Ecdysozoa</taxon>
        <taxon>Nematoda</taxon>
        <taxon>Chromadorea</taxon>
        <taxon>Rhabditida</taxon>
        <taxon>Rhabditina</taxon>
        <taxon>Rhabditomorpha</taxon>
        <taxon>Strongyloidea</taxon>
        <taxon>Ancylostomatidae</taxon>
        <taxon>Bunostominae</taxon>
        <taxon>Necator</taxon>
    </lineage>
</organism>
<sequence>MISSVSTIDSPPAYEQAKIHSPRTTVNSPTATDAPPPYEDRRVFPGHLSFLPPIEELFVDAMIPSATTSDAPPTYEQAKVHTEHSSTQSNSNVPTAPPPYEGPRDNPTHLDFLPPVEVTSAPNCSHCSIVRVQPGAAQGEVSESTLVKCAECQRKSDERAECCQEIMVEACARIALEVCCALLLGGHHHS</sequence>
<name>A0ABR1DRM9_NECAM</name>
<accession>A0ABR1DRM9</accession>
<gene>
    <name evidence="2" type="primary">Necator_chrIV.g17125</name>
    <name evidence="2" type="ORF">RB195_003827</name>
</gene>
<feature type="region of interest" description="Disordered" evidence="1">
    <location>
        <begin position="1"/>
        <end position="41"/>
    </location>
</feature>
<feature type="compositionally biased region" description="Polar residues" evidence="1">
    <location>
        <begin position="85"/>
        <end position="94"/>
    </location>
</feature>
<reference evidence="2 3" key="1">
    <citation type="submission" date="2023-08" db="EMBL/GenBank/DDBJ databases">
        <title>A Necator americanus chromosomal reference genome.</title>
        <authorList>
            <person name="Ilik V."/>
            <person name="Petrzelkova K.J."/>
            <person name="Pardy F."/>
            <person name="Fuh T."/>
            <person name="Niatou-Singa F.S."/>
            <person name="Gouil Q."/>
            <person name="Baker L."/>
            <person name="Ritchie M.E."/>
            <person name="Jex A.R."/>
            <person name="Gazzola D."/>
            <person name="Li H."/>
            <person name="Toshio Fujiwara R."/>
            <person name="Zhan B."/>
            <person name="Aroian R.V."/>
            <person name="Pafco B."/>
            <person name="Schwarz E.M."/>
        </authorList>
    </citation>
    <scope>NUCLEOTIDE SEQUENCE [LARGE SCALE GENOMIC DNA]</scope>
    <source>
        <strain evidence="2 3">Aroian</strain>
        <tissue evidence="2">Whole animal</tissue>
    </source>
</reference>
<dbReference type="Proteomes" id="UP001303046">
    <property type="component" value="Unassembled WGS sequence"/>
</dbReference>
<proteinExistence type="predicted"/>
<evidence type="ECO:0000313" key="2">
    <source>
        <dbReference type="EMBL" id="KAK6752655.1"/>
    </source>
</evidence>
<comment type="caution">
    <text evidence="2">The sequence shown here is derived from an EMBL/GenBank/DDBJ whole genome shotgun (WGS) entry which is preliminary data.</text>
</comment>
<evidence type="ECO:0008006" key="4">
    <source>
        <dbReference type="Google" id="ProtNLM"/>
    </source>
</evidence>
<feature type="region of interest" description="Disordered" evidence="1">
    <location>
        <begin position="68"/>
        <end position="107"/>
    </location>
</feature>
<protein>
    <recommendedName>
        <fullName evidence="4">LITAF domain-containing protein</fullName>
    </recommendedName>
</protein>
<evidence type="ECO:0000313" key="3">
    <source>
        <dbReference type="Proteomes" id="UP001303046"/>
    </source>
</evidence>
<dbReference type="EMBL" id="JAVFWL010000004">
    <property type="protein sequence ID" value="KAK6752655.1"/>
    <property type="molecule type" value="Genomic_DNA"/>
</dbReference>
<feature type="compositionally biased region" description="Polar residues" evidence="1">
    <location>
        <begin position="22"/>
        <end position="31"/>
    </location>
</feature>
<keyword evidence="3" id="KW-1185">Reference proteome</keyword>
<evidence type="ECO:0000256" key="1">
    <source>
        <dbReference type="SAM" id="MobiDB-lite"/>
    </source>
</evidence>